<evidence type="ECO:0000256" key="20">
    <source>
        <dbReference type="ARBA" id="ARBA00048679"/>
    </source>
</evidence>
<dbReference type="Gene3D" id="3.30.200.20">
    <property type="entry name" value="Phosphorylase Kinase, domain 1"/>
    <property type="match status" value="1"/>
</dbReference>
<keyword evidence="18" id="KW-0325">Glycoprotein</keyword>
<feature type="binding site" evidence="24">
    <location>
        <position position="45"/>
    </location>
    <ligand>
        <name>ATP</name>
        <dbReference type="ChEBI" id="CHEBI:30616"/>
    </ligand>
</feature>
<dbReference type="InterPro" id="IPR000719">
    <property type="entry name" value="Prot_kinase_dom"/>
</dbReference>
<evidence type="ECO:0000256" key="24">
    <source>
        <dbReference type="PROSITE-ProRule" id="PRU10141"/>
    </source>
</evidence>
<dbReference type="Gene3D" id="1.10.510.10">
    <property type="entry name" value="Transferase(Phosphotransferase) domain 1"/>
    <property type="match status" value="1"/>
</dbReference>
<keyword evidence="28" id="KW-1185">Reference proteome</keyword>
<evidence type="ECO:0000256" key="2">
    <source>
        <dbReference type="ARBA" id="ARBA00004389"/>
    </source>
</evidence>
<evidence type="ECO:0000256" key="6">
    <source>
        <dbReference type="ARBA" id="ARBA00022553"/>
    </source>
</evidence>
<evidence type="ECO:0000313" key="28">
    <source>
        <dbReference type="Proteomes" id="UP000823388"/>
    </source>
</evidence>
<evidence type="ECO:0000256" key="7">
    <source>
        <dbReference type="ARBA" id="ARBA00022614"/>
    </source>
</evidence>
<evidence type="ECO:0000256" key="10">
    <source>
        <dbReference type="ARBA" id="ARBA00022729"/>
    </source>
</evidence>
<dbReference type="PANTHER" id="PTHR48055">
    <property type="entry name" value="LEUCINE-RICH REPEAT RECEPTOR PROTEIN KINASE EMS1"/>
    <property type="match status" value="1"/>
</dbReference>
<evidence type="ECO:0000256" key="25">
    <source>
        <dbReference type="RuleBase" id="RU000304"/>
    </source>
</evidence>
<dbReference type="GO" id="GO:0004674">
    <property type="term" value="F:protein serine/threonine kinase activity"/>
    <property type="evidence" value="ECO:0007669"/>
    <property type="project" value="UniProtKB-KW"/>
</dbReference>
<dbReference type="SUPFAM" id="SSF56112">
    <property type="entry name" value="Protein kinase-like (PK-like)"/>
    <property type="match status" value="1"/>
</dbReference>
<keyword evidence="13" id="KW-0418">Kinase</keyword>
<keyword evidence="4" id="KW-1003">Cell membrane</keyword>
<evidence type="ECO:0000256" key="14">
    <source>
        <dbReference type="ARBA" id="ARBA00022840"/>
    </source>
</evidence>
<evidence type="ECO:0000256" key="18">
    <source>
        <dbReference type="ARBA" id="ARBA00023180"/>
    </source>
</evidence>
<comment type="subcellular location">
    <subcellularLocation>
        <location evidence="1">Cell membrane</location>
        <topology evidence="1">Single-pass membrane protein</topology>
    </subcellularLocation>
    <subcellularLocation>
        <location evidence="2">Endoplasmic reticulum membrane</location>
        <topology evidence="2">Single-pass membrane protein</topology>
    </subcellularLocation>
</comment>
<comment type="function">
    <text evidence="21">Receptor kinase that detects X.oryzae pv. oryzae protein Ax21 to promote innate immunity. Following X.oryzae pv. oryzae protein Ax21 detection, undergoes cleavage, releasing the processed protein kinase Xa21 chain.</text>
</comment>
<dbReference type="PROSITE" id="PS50011">
    <property type="entry name" value="PROTEIN_KINASE_DOM"/>
    <property type="match status" value="1"/>
</dbReference>
<dbReference type="PROSITE" id="PS00108">
    <property type="entry name" value="PROTEIN_KINASE_ST"/>
    <property type="match status" value="1"/>
</dbReference>
<evidence type="ECO:0000256" key="5">
    <source>
        <dbReference type="ARBA" id="ARBA00022527"/>
    </source>
</evidence>
<keyword evidence="15" id="KW-1133">Transmembrane helix</keyword>
<evidence type="ECO:0000256" key="1">
    <source>
        <dbReference type="ARBA" id="ARBA00004162"/>
    </source>
</evidence>
<evidence type="ECO:0000256" key="13">
    <source>
        <dbReference type="ARBA" id="ARBA00022777"/>
    </source>
</evidence>
<keyword evidence="5 25" id="KW-0723">Serine/threonine-protein kinase</keyword>
<comment type="caution">
    <text evidence="27">The sequence shown here is derived from an EMBL/GenBank/DDBJ whole genome shotgun (WGS) entry which is preliminary data.</text>
</comment>
<dbReference type="GO" id="GO:0005886">
    <property type="term" value="C:plasma membrane"/>
    <property type="evidence" value="ECO:0007669"/>
    <property type="project" value="UniProtKB-SubCell"/>
</dbReference>
<dbReference type="InterPro" id="IPR001245">
    <property type="entry name" value="Ser-Thr/Tyr_kinase_cat_dom"/>
</dbReference>
<dbReference type="Pfam" id="PF07714">
    <property type="entry name" value="PK_Tyr_Ser-Thr"/>
    <property type="match status" value="1"/>
</dbReference>
<evidence type="ECO:0000256" key="22">
    <source>
        <dbReference type="ARBA" id="ARBA00056628"/>
    </source>
</evidence>
<comment type="catalytic activity">
    <reaction evidence="19">
        <text>L-threonyl-[protein] + ATP = O-phospho-L-threonyl-[protein] + ADP + H(+)</text>
        <dbReference type="Rhea" id="RHEA:46608"/>
        <dbReference type="Rhea" id="RHEA-COMP:11060"/>
        <dbReference type="Rhea" id="RHEA-COMP:11605"/>
        <dbReference type="ChEBI" id="CHEBI:15378"/>
        <dbReference type="ChEBI" id="CHEBI:30013"/>
        <dbReference type="ChEBI" id="CHEBI:30616"/>
        <dbReference type="ChEBI" id="CHEBI:61977"/>
        <dbReference type="ChEBI" id="CHEBI:456216"/>
        <dbReference type="EC" id="2.7.11.1"/>
    </reaction>
</comment>
<dbReference type="PROSITE" id="PS00107">
    <property type="entry name" value="PROTEIN_KINASE_ATP"/>
    <property type="match status" value="1"/>
</dbReference>
<dbReference type="FunFam" id="3.30.200.20:FF:000432">
    <property type="entry name" value="LRR receptor-like serine/threonine-protein kinase EFR"/>
    <property type="match status" value="1"/>
</dbReference>
<dbReference type="GO" id="GO:0005524">
    <property type="term" value="F:ATP binding"/>
    <property type="evidence" value="ECO:0007669"/>
    <property type="project" value="UniProtKB-UniRule"/>
</dbReference>
<comment type="function">
    <text evidence="22">The processed protein kinase Xa21 chain released by protein cleavage after X.oryzae pv. oryzae protein Ax21 detection translocates into the nucleus where it can bind and regulate WRKY62, a transcription factor. Confers resistance to the bacterial pathogen X.oryzae pv. oryzae (Xoo).</text>
</comment>
<comment type="similarity">
    <text evidence="25">Belongs to the protein kinase superfamily.</text>
</comment>
<evidence type="ECO:0000256" key="16">
    <source>
        <dbReference type="ARBA" id="ARBA00023136"/>
    </source>
</evidence>
<keyword evidence="7" id="KW-0433">Leucine-rich repeat</keyword>
<reference evidence="27" key="1">
    <citation type="submission" date="2020-05" db="EMBL/GenBank/DDBJ databases">
        <title>WGS assembly of Panicum virgatum.</title>
        <authorList>
            <person name="Lovell J.T."/>
            <person name="Jenkins J."/>
            <person name="Shu S."/>
            <person name="Juenger T.E."/>
            <person name="Schmutz J."/>
        </authorList>
    </citation>
    <scope>NUCLEOTIDE SEQUENCE</scope>
    <source>
        <strain evidence="27">AP13</strain>
    </source>
</reference>
<keyword evidence="14 24" id="KW-0067">ATP-binding</keyword>
<evidence type="ECO:0000256" key="4">
    <source>
        <dbReference type="ARBA" id="ARBA00022475"/>
    </source>
</evidence>
<keyword evidence="16" id="KW-0472">Membrane</keyword>
<keyword evidence="9" id="KW-0812">Transmembrane</keyword>
<dbReference type="PANTHER" id="PTHR48055:SF55">
    <property type="entry name" value="PROTEIN KINASE DOMAIN-CONTAINING PROTEIN"/>
    <property type="match status" value="1"/>
</dbReference>
<keyword evidence="17" id="KW-0675">Receptor</keyword>
<sequence>MRVSYGELVRATNGFASENIIGAGSFGSVYKGIMISTDQQEVAVKVLNLTQHGTSQSFIAECETLKSVRHRNLVKLLTVCSSIGHQGHEFKALVYKFLPNGNLDQWLHQNFHEDEEPKVLDLISRLQIAIDVASSLEYLHQHKPLPIVHCDLKPSNVLLDTDMVAHVSDFSLARFLHQDLQQSGSWASMRGTIGYAAPEYGLGNEVSIQGDVYSYGILLLETFTGKRPTDSEFVQALGLRKYVEMALPERVANIIDQNLLQEVEDCEARSTTSCSNEDIKISCIISILRIGTSCSAEMPTDRPWIGDALKELESIRDKLRKDFLQEGLPRHSRAQEH</sequence>
<evidence type="ECO:0000256" key="17">
    <source>
        <dbReference type="ARBA" id="ARBA00023170"/>
    </source>
</evidence>
<evidence type="ECO:0000256" key="11">
    <source>
        <dbReference type="ARBA" id="ARBA00022737"/>
    </source>
</evidence>
<proteinExistence type="inferred from homology"/>
<dbReference type="FunFam" id="1.10.510.10:FF:000358">
    <property type="entry name" value="Putative leucine-rich repeat receptor-like serine/threonine-protein kinase"/>
    <property type="match status" value="1"/>
</dbReference>
<evidence type="ECO:0000256" key="9">
    <source>
        <dbReference type="ARBA" id="ARBA00022692"/>
    </source>
</evidence>
<dbReference type="InterPro" id="IPR008271">
    <property type="entry name" value="Ser/Thr_kinase_AS"/>
</dbReference>
<evidence type="ECO:0000256" key="19">
    <source>
        <dbReference type="ARBA" id="ARBA00047899"/>
    </source>
</evidence>
<evidence type="ECO:0000256" key="3">
    <source>
        <dbReference type="ARBA" id="ARBA00012513"/>
    </source>
</evidence>
<feature type="domain" description="Protein kinase" evidence="26">
    <location>
        <begin position="15"/>
        <end position="324"/>
    </location>
</feature>
<evidence type="ECO:0000256" key="15">
    <source>
        <dbReference type="ARBA" id="ARBA00022989"/>
    </source>
</evidence>
<keyword evidence="10" id="KW-0732">Signal</keyword>
<dbReference type="Proteomes" id="UP000823388">
    <property type="component" value="Chromosome 4K"/>
</dbReference>
<dbReference type="EMBL" id="CM029043">
    <property type="protein sequence ID" value="KAG2610749.1"/>
    <property type="molecule type" value="Genomic_DNA"/>
</dbReference>
<gene>
    <name evidence="27" type="ORF">PVAP13_4KG216100</name>
</gene>
<keyword evidence="11" id="KW-0677">Repeat</keyword>
<evidence type="ECO:0000259" key="26">
    <source>
        <dbReference type="PROSITE" id="PS50011"/>
    </source>
</evidence>
<keyword evidence="12 24" id="KW-0547">Nucleotide-binding</keyword>
<comment type="catalytic activity">
    <reaction evidence="20">
        <text>L-seryl-[protein] + ATP = O-phospho-L-seryl-[protein] + ADP + H(+)</text>
        <dbReference type="Rhea" id="RHEA:17989"/>
        <dbReference type="Rhea" id="RHEA-COMP:9863"/>
        <dbReference type="Rhea" id="RHEA-COMP:11604"/>
        <dbReference type="ChEBI" id="CHEBI:15378"/>
        <dbReference type="ChEBI" id="CHEBI:29999"/>
        <dbReference type="ChEBI" id="CHEBI:30616"/>
        <dbReference type="ChEBI" id="CHEBI:83421"/>
        <dbReference type="ChEBI" id="CHEBI:456216"/>
        <dbReference type="EC" id="2.7.11.1"/>
    </reaction>
</comment>
<evidence type="ECO:0000256" key="8">
    <source>
        <dbReference type="ARBA" id="ARBA00022679"/>
    </source>
</evidence>
<keyword evidence="8" id="KW-0808">Transferase</keyword>
<evidence type="ECO:0000256" key="23">
    <source>
        <dbReference type="ARBA" id="ARBA00072040"/>
    </source>
</evidence>
<protein>
    <recommendedName>
        <fullName evidence="23">Receptor kinase-like protein Xa21</fullName>
        <ecNumber evidence="3">2.7.11.1</ecNumber>
    </recommendedName>
</protein>
<evidence type="ECO:0000313" key="27">
    <source>
        <dbReference type="EMBL" id="KAG2610749.1"/>
    </source>
</evidence>
<accession>A0A8T0TSA6</accession>
<dbReference type="GO" id="GO:0005789">
    <property type="term" value="C:endoplasmic reticulum membrane"/>
    <property type="evidence" value="ECO:0007669"/>
    <property type="project" value="UniProtKB-SubCell"/>
</dbReference>
<dbReference type="SMART" id="SM00220">
    <property type="entry name" value="S_TKc"/>
    <property type="match status" value="1"/>
</dbReference>
<organism evidence="27 28">
    <name type="scientific">Panicum virgatum</name>
    <name type="common">Blackwell switchgrass</name>
    <dbReference type="NCBI Taxonomy" id="38727"/>
    <lineage>
        <taxon>Eukaryota</taxon>
        <taxon>Viridiplantae</taxon>
        <taxon>Streptophyta</taxon>
        <taxon>Embryophyta</taxon>
        <taxon>Tracheophyta</taxon>
        <taxon>Spermatophyta</taxon>
        <taxon>Magnoliopsida</taxon>
        <taxon>Liliopsida</taxon>
        <taxon>Poales</taxon>
        <taxon>Poaceae</taxon>
        <taxon>PACMAD clade</taxon>
        <taxon>Panicoideae</taxon>
        <taxon>Panicodae</taxon>
        <taxon>Paniceae</taxon>
        <taxon>Panicinae</taxon>
        <taxon>Panicum</taxon>
        <taxon>Panicum sect. Hiantes</taxon>
    </lineage>
</organism>
<dbReference type="InterPro" id="IPR011009">
    <property type="entry name" value="Kinase-like_dom_sf"/>
</dbReference>
<dbReference type="InterPro" id="IPR017441">
    <property type="entry name" value="Protein_kinase_ATP_BS"/>
</dbReference>
<name>A0A8T0TSA6_PANVG</name>
<evidence type="ECO:0000256" key="21">
    <source>
        <dbReference type="ARBA" id="ARBA00054320"/>
    </source>
</evidence>
<dbReference type="InterPro" id="IPR051564">
    <property type="entry name" value="LRR_receptor-like_kinase"/>
</dbReference>
<keyword evidence="6" id="KW-0597">Phosphoprotein</keyword>
<dbReference type="AlphaFoldDB" id="A0A8T0TSA6"/>
<evidence type="ECO:0000256" key="12">
    <source>
        <dbReference type="ARBA" id="ARBA00022741"/>
    </source>
</evidence>
<dbReference type="EC" id="2.7.11.1" evidence="3"/>